<dbReference type="Proteomes" id="UP000230922">
    <property type="component" value="Unassembled WGS sequence"/>
</dbReference>
<evidence type="ECO:0000313" key="1">
    <source>
        <dbReference type="EMBL" id="PIR95939.1"/>
    </source>
</evidence>
<dbReference type="EMBL" id="PFAK01000062">
    <property type="protein sequence ID" value="PIR95939.1"/>
    <property type="molecule type" value="Genomic_DNA"/>
</dbReference>
<gene>
    <name evidence="1" type="ORF">COT92_03740</name>
</gene>
<evidence type="ECO:0000313" key="2">
    <source>
        <dbReference type="Proteomes" id="UP000230922"/>
    </source>
</evidence>
<accession>A0A2H0VC46</accession>
<name>A0A2H0VC46_9BACT</name>
<organism evidence="1 2">
    <name type="scientific">Candidatus Doudnabacteria bacterium CG10_big_fil_rev_8_21_14_0_10_42_18</name>
    <dbReference type="NCBI Taxonomy" id="1974552"/>
    <lineage>
        <taxon>Bacteria</taxon>
        <taxon>Candidatus Doudnaibacteriota</taxon>
    </lineage>
</organism>
<proteinExistence type="predicted"/>
<dbReference type="Pfam" id="PF11950">
    <property type="entry name" value="DUF3467"/>
    <property type="match status" value="1"/>
</dbReference>
<reference evidence="2" key="1">
    <citation type="submission" date="2017-09" db="EMBL/GenBank/DDBJ databases">
        <title>Depth-based differentiation of microbial function through sediment-hosted aquifers and enrichment of novel symbionts in the deep terrestrial subsurface.</title>
        <authorList>
            <person name="Probst A.J."/>
            <person name="Ladd B."/>
            <person name="Jarett J.K."/>
            <person name="Geller-Mcgrath D.E."/>
            <person name="Sieber C.M.K."/>
            <person name="Emerson J.B."/>
            <person name="Anantharaman K."/>
            <person name="Thomas B.C."/>
            <person name="Malmstrom R."/>
            <person name="Stieglmeier M."/>
            <person name="Klingl A."/>
            <person name="Woyke T."/>
            <person name="Ryan C.M."/>
            <person name="Banfield J.F."/>
        </authorList>
    </citation>
    <scope>NUCLEOTIDE SEQUENCE [LARGE SCALE GENOMIC DNA]</scope>
</reference>
<dbReference type="InterPro" id="IPR021857">
    <property type="entry name" value="DUF3467"/>
</dbReference>
<comment type="caution">
    <text evidence="1">The sequence shown here is derived from an EMBL/GenBank/DDBJ whole genome shotgun (WGS) entry which is preliminary data.</text>
</comment>
<protein>
    <submittedName>
        <fullName evidence="1">DUF3467 domain-containing protein</fullName>
    </submittedName>
</protein>
<sequence>MAQEQPSQNQKQLQVKATDEVLKGVYANMVQVGHTSEEFVLDFMNLMPNMGTLNARVIVSPSHAKRLANALMDNIKKYEEQHGTISLAVVPDQKIGFRTE</sequence>
<dbReference type="AlphaFoldDB" id="A0A2H0VC46"/>